<evidence type="ECO:0000313" key="2">
    <source>
        <dbReference type="EMBL" id="EJW21678.1"/>
    </source>
</evidence>
<keyword evidence="1" id="KW-1133">Transmembrane helix</keyword>
<keyword evidence="1" id="KW-0472">Membrane</keyword>
<organism evidence="2 3">
    <name type="scientific">alpha proteobacterium IMCC14465</name>
    <dbReference type="NCBI Taxonomy" id="1220535"/>
    <lineage>
        <taxon>Bacteria</taxon>
        <taxon>Pseudomonadati</taxon>
        <taxon>Pseudomonadota</taxon>
        <taxon>Alphaproteobacteria</taxon>
        <taxon>PS1 clade</taxon>
    </lineage>
</organism>
<dbReference type="AlphaFoldDB" id="J9DHV1"/>
<gene>
    <name evidence="2" type="ORF">IMCC14465_14740</name>
</gene>
<sequence>MHNSYLLFTLIKALIFSRFELGVFLFWYFLVRDKKSKIAKLLPPPLQ</sequence>
<evidence type="ECO:0000256" key="1">
    <source>
        <dbReference type="SAM" id="Phobius"/>
    </source>
</evidence>
<protein>
    <submittedName>
        <fullName evidence="2">Uncharacterized protein</fullName>
    </submittedName>
</protein>
<accession>J9DHV1</accession>
<name>J9DHV1_9PROT</name>
<feature type="transmembrane region" description="Helical" evidence="1">
    <location>
        <begin position="6"/>
        <end position="30"/>
    </location>
</feature>
<proteinExistence type="predicted"/>
<dbReference type="EMBL" id="ALYF01000003">
    <property type="protein sequence ID" value="EJW21678.1"/>
    <property type="molecule type" value="Genomic_DNA"/>
</dbReference>
<dbReference type="Proteomes" id="UP000004836">
    <property type="component" value="Unassembled WGS sequence"/>
</dbReference>
<reference evidence="2 3" key="1">
    <citation type="journal article" date="2012" name="J. Bacteriol.">
        <title>Genome Sequence of Strain IMCC14465, Isolated from the East Sea, Belonging to the PS1 Clade of Alphaproteobacteria.</title>
        <authorList>
            <person name="Yang S.J."/>
            <person name="Kang I."/>
            <person name="Cho J.C."/>
        </authorList>
    </citation>
    <scope>NUCLEOTIDE SEQUENCE [LARGE SCALE GENOMIC DNA]</scope>
    <source>
        <strain evidence="2 3">IMCC14465</strain>
    </source>
</reference>
<keyword evidence="1" id="KW-0812">Transmembrane</keyword>
<comment type="caution">
    <text evidence="2">The sequence shown here is derived from an EMBL/GenBank/DDBJ whole genome shotgun (WGS) entry which is preliminary data.</text>
</comment>
<evidence type="ECO:0000313" key="3">
    <source>
        <dbReference type="Proteomes" id="UP000004836"/>
    </source>
</evidence>
<keyword evidence="3" id="KW-1185">Reference proteome</keyword>